<name>A0ABR0NR85_GOSAR</name>
<reference evidence="1 2" key="1">
    <citation type="submission" date="2023-03" db="EMBL/GenBank/DDBJ databases">
        <title>WGS of Gossypium arboreum.</title>
        <authorList>
            <person name="Yu D."/>
        </authorList>
    </citation>
    <scope>NUCLEOTIDE SEQUENCE [LARGE SCALE GENOMIC DNA]</scope>
    <source>
        <tissue evidence="1">Leaf</tissue>
    </source>
</reference>
<keyword evidence="2" id="KW-1185">Reference proteome</keyword>
<sequence>MFNLTAIREFLPGVDMHNPSGPECELLKSQLSNSSVLYHLPSTPQAIDDGTTFLIEEVAGVHPTGNIVNIIDSP</sequence>
<evidence type="ECO:0000313" key="2">
    <source>
        <dbReference type="Proteomes" id="UP001358586"/>
    </source>
</evidence>
<protein>
    <submittedName>
        <fullName evidence="1">Uncharacterized protein</fullName>
    </submittedName>
</protein>
<dbReference type="Proteomes" id="UP001358586">
    <property type="component" value="Chromosome 9"/>
</dbReference>
<evidence type="ECO:0000313" key="1">
    <source>
        <dbReference type="EMBL" id="KAK5803875.1"/>
    </source>
</evidence>
<gene>
    <name evidence="1" type="ORF">PVK06_031524</name>
</gene>
<organism evidence="1 2">
    <name type="scientific">Gossypium arboreum</name>
    <name type="common">Tree cotton</name>
    <name type="synonym">Gossypium nanking</name>
    <dbReference type="NCBI Taxonomy" id="29729"/>
    <lineage>
        <taxon>Eukaryota</taxon>
        <taxon>Viridiplantae</taxon>
        <taxon>Streptophyta</taxon>
        <taxon>Embryophyta</taxon>
        <taxon>Tracheophyta</taxon>
        <taxon>Spermatophyta</taxon>
        <taxon>Magnoliopsida</taxon>
        <taxon>eudicotyledons</taxon>
        <taxon>Gunneridae</taxon>
        <taxon>Pentapetalae</taxon>
        <taxon>rosids</taxon>
        <taxon>malvids</taxon>
        <taxon>Malvales</taxon>
        <taxon>Malvaceae</taxon>
        <taxon>Malvoideae</taxon>
        <taxon>Gossypium</taxon>
    </lineage>
</organism>
<accession>A0ABR0NR85</accession>
<comment type="caution">
    <text evidence="1">The sequence shown here is derived from an EMBL/GenBank/DDBJ whole genome shotgun (WGS) entry which is preliminary data.</text>
</comment>
<dbReference type="EMBL" id="JARKNE010000009">
    <property type="protein sequence ID" value="KAK5803875.1"/>
    <property type="molecule type" value="Genomic_DNA"/>
</dbReference>
<proteinExistence type="predicted"/>